<accession>A0A9N9ITQ3</accession>
<comment type="caution">
    <text evidence="1">The sequence shown here is derived from an EMBL/GenBank/DDBJ whole genome shotgun (WGS) entry which is preliminary data.</text>
</comment>
<name>A0A9N9ITQ3_9GLOM</name>
<proteinExistence type="predicted"/>
<reference evidence="1" key="1">
    <citation type="submission" date="2021-06" db="EMBL/GenBank/DDBJ databases">
        <authorList>
            <person name="Kallberg Y."/>
            <person name="Tangrot J."/>
            <person name="Rosling A."/>
        </authorList>
    </citation>
    <scope>NUCLEOTIDE SEQUENCE</scope>
    <source>
        <strain evidence="1">FL966</strain>
    </source>
</reference>
<dbReference type="AlphaFoldDB" id="A0A9N9ITQ3"/>
<keyword evidence="2" id="KW-1185">Reference proteome</keyword>
<dbReference type="Proteomes" id="UP000789759">
    <property type="component" value="Unassembled WGS sequence"/>
</dbReference>
<organism evidence="1 2">
    <name type="scientific">Cetraspora pellucida</name>
    <dbReference type="NCBI Taxonomy" id="1433469"/>
    <lineage>
        <taxon>Eukaryota</taxon>
        <taxon>Fungi</taxon>
        <taxon>Fungi incertae sedis</taxon>
        <taxon>Mucoromycota</taxon>
        <taxon>Glomeromycotina</taxon>
        <taxon>Glomeromycetes</taxon>
        <taxon>Diversisporales</taxon>
        <taxon>Gigasporaceae</taxon>
        <taxon>Cetraspora</taxon>
    </lineage>
</organism>
<evidence type="ECO:0000313" key="1">
    <source>
        <dbReference type="EMBL" id="CAG8750262.1"/>
    </source>
</evidence>
<sequence length="42" mass="4905">DDPKLDGWLATIFDPCFKTLLTISSAMQQKTMQELYRRIELS</sequence>
<evidence type="ECO:0000313" key="2">
    <source>
        <dbReference type="Proteomes" id="UP000789759"/>
    </source>
</evidence>
<feature type="non-terminal residue" evidence="1">
    <location>
        <position position="1"/>
    </location>
</feature>
<dbReference type="EMBL" id="CAJVQA010017728">
    <property type="protein sequence ID" value="CAG8750262.1"/>
    <property type="molecule type" value="Genomic_DNA"/>
</dbReference>
<protein>
    <submittedName>
        <fullName evidence="1">19188_t:CDS:1</fullName>
    </submittedName>
</protein>
<gene>
    <name evidence="1" type="ORF">CPELLU_LOCUS14662</name>
</gene>